<evidence type="ECO:0000313" key="1">
    <source>
        <dbReference type="EMBL" id="CAG8439785.1"/>
    </source>
</evidence>
<keyword evidence="2" id="KW-1185">Reference proteome</keyword>
<gene>
    <name evidence="1" type="ORF">SPELUC_LOCUS84</name>
</gene>
<accession>A0ACA9JWE5</accession>
<sequence length="305" mass="36279">MRKSEVIQETQLSMNTSSEMGILKSCYENSFDNELFSSPHPPYQLFLEIDELISPPKSSRKAKKFLKNPHSSPPRPQNAFLLFRRNIYAKLRHEGTKMKNGDISRFASKEWHKQPKEVLRYFEILEQMAKDKHNEMYPDYKYSPKKNNGKKSKSKKTINFDVTSEEPEKNLETPIIENINVSDPTISESTNFDFQLYSPYEITNNFEQEFTPIFGQEYEMIYNFDQQEIDQTLEQEIYQTFEQEIDQTFEPGIDQTFELEIDQTFELEIEIDQTYVQELYQTFDQEFDHTAYQEFSNKYLSISES</sequence>
<proteinExistence type="predicted"/>
<name>A0ACA9JWE5_9GLOM</name>
<comment type="caution">
    <text evidence="1">The sequence shown here is derived from an EMBL/GenBank/DDBJ whole genome shotgun (WGS) entry which is preliminary data.</text>
</comment>
<organism evidence="1 2">
    <name type="scientific">Cetraspora pellucida</name>
    <dbReference type="NCBI Taxonomy" id="1433469"/>
    <lineage>
        <taxon>Eukaryota</taxon>
        <taxon>Fungi</taxon>
        <taxon>Fungi incertae sedis</taxon>
        <taxon>Mucoromycota</taxon>
        <taxon>Glomeromycotina</taxon>
        <taxon>Glomeromycetes</taxon>
        <taxon>Diversisporales</taxon>
        <taxon>Gigasporaceae</taxon>
        <taxon>Cetraspora</taxon>
    </lineage>
</organism>
<evidence type="ECO:0000313" key="2">
    <source>
        <dbReference type="Proteomes" id="UP000789366"/>
    </source>
</evidence>
<reference evidence="1" key="1">
    <citation type="submission" date="2021-06" db="EMBL/GenBank/DDBJ databases">
        <authorList>
            <person name="Kallberg Y."/>
            <person name="Tangrot J."/>
            <person name="Rosling A."/>
        </authorList>
    </citation>
    <scope>NUCLEOTIDE SEQUENCE</scope>
    <source>
        <strain evidence="1">28 12/20/2015</strain>
    </source>
</reference>
<dbReference type="EMBL" id="CAJVPW010000021">
    <property type="protein sequence ID" value="CAG8439785.1"/>
    <property type="molecule type" value="Genomic_DNA"/>
</dbReference>
<protein>
    <submittedName>
        <fullName evidence="1">8088_t:CDS:1</fullName>
    </submittedName>
</protein>
<dbReference type="Proteomes" id="UP000789366">
    <property type="component" value="Unassembled WGS sequence"/>
</dbReference>